<organism evidence="1 2">
    <name type="scientific">Spirodela intermedia</name>
    <name type="common">Intermediate duckweed</name>
    <dbReference type="NCBI Taxonomy" id="51605"/>
    <lineage>
        <taxon>Eukaryota</taxon>
        <taxon>Viridiplantae</taxon>
        <taxon>Streptophyta</taxon>
        <taxon>Embryophyta</taxon>
        <taxon>Tracheophyta</taxon>
        <taxon>Spermatophyta</taxon>
        <taxon>Magnoliopsida</taxon>
        <taxon>Liliopsida</taxon>
        <taxon>Araceae</taxon>
        <taxon>Lemnoideae</taxon>
        <taxon>Spirodela</taxon>
    </lineage>
</organism>
<keyword evidence="2" id="KW-1185">Reference proteome</keyword>
<reference evidence="1" key="1">
    <citation type="submission" date="2020-02" db="EMBL/GenBank/DDBJ databases">
        <authorList>
            <person name="Scholz U."/>
            <person name="Mascher M."/>
            <person name="Fiebig A."/>
        </authorList>
    </citation>
    <scope>NUCLEOTIDE SEQUENCE</scope>
</reference>
<accession>A0A7I8LLW7</accession>
<proteinExistence type="predicted"/>
<evidence type="ECO:0000313" key="2">
    <source>
        <dbReference type="Proteomes" id="UP000663760"/>
    </source>
</evidence>
<gene>
    <name evidence="1" type="ORF">SI8410_18021769</name>
</gene>
<evidence type="ECO:0000313" key="1">
    <source>
        <dbReference type="EMBL" id="CAA7411091.1"/>
    </source>
</evidence>
<dbReference type="EMBL" id="LR746281">
    <property type="protein sequence ID" value="CAA7411091.1"/>
    <property type="molecule type" value="Genomic_DNA"/>
</dbReference>
<dbReference type="AlphaFoldDB" id="A0A7I8LLW7"/>
<name>A0A7I8LLW7_SPIIN</name>
<protein>
    <submittedName>
        <fullName evidence="1">Uncharacterized protein</fullName>
    </submittedName>
</protein>
<sequence length="111" mass="11638">MKWVVESSLTAVTWRSGKTVTLWGACQRTSSSSPCSKRRLFITSSTLLGGGNSSPGGSSSSRRRLVSLSLVCTTTPCPTASWPLVTRKGSGTHVSLSVQVKSLELLLAAAP</sequence>
<dbReference type="Proteomes" id="UP000663760">
    <property type="component" value="Chromosome 18"/>
</dbReference>